<feature type="region of interest" description="Disordered" evidence="1">
    <location>
        <begin position="47"/>
        <end position="131"/>
    </location>
</feature>
<dbReference type="EnsemblPlants" id="OB12G22310.1">
    <property type="protein sequence ID" value="OB12G22310.1"/>
    <property type="gene ID" value="OB12G22310"/>
</dbReference>
<proteinExistence type="predicted"/>
<dbReference type="AlphaFoldDB" id="J3NE23"/>
<feature type="compositionally biased region" description="Gly residues" evidence="1">
    <location>
        <begin position="53"/>
        <end position="79"/>
    </location>
</feature>
<sequence length="131" mass="13875">MGLLTVGTGEGCDLEGVEVEIVHRGRGKKEFRQGKVGVWLGLRRRRGSATQGEGKGIEGVGGRIAHGGGQGGSTTGGEGEIVLAEGEGVGFGQERRGERRGEERRGEMGRGLLDLKHEQNSDFDPKTKTYG</sequence>
<accession>J3NE23</accession>
<reference evidence="2" key="2">
    <citation type="submission" date="2013-04" db="UniProtKB">
        <authorList>
            <consortium name="EnsemblPlants"/>
        </authorList>
    </citation>
    <scope>IDENTIFICATION</scope>
</reference>
<organism evidence="2">
    <name type="scientific">Oryza brachyantha</name>
    <name type="common">malo sina</name>
    <dbReference type="NCBI Taxonomy" id="4533"/>
    <lineage>
        <taxon>Eukaryota</taxon>
        <taxon>Viridiplantae</taxon>
        <taxon>Streptophyta</taxon>
        <taxon>Embryophyta</taxon>
        <taxon>Tracheophyta</taxon>
        <taxon>Spermatophyta</taxon>
        <taxon>Magnoliopsida</taxon>
        <taxon>Liliopsida</taxon>
        <taxon>Poales</taxon>
        <taxon>Poaceae</taxon>
        <taxon>BOP clade</taxon>
        <taxon>Oryzoideae</taxon>
        <taxon>Oryzeae</taxon>
        <taxon>Oryzinae</taxon>
        <taxon>Oryza</taxon>
    </lineage>
</organism>
<keyword evidence="3" id="KW-1185">Reference proteome</keyword>
<evidence type="ECO:0000313" key="2">
    <source>
        <dbReference type="EnsemblPlants" id="OB12G22310.1"/>
    </source>
</evidence>
<reference evidence="2" key="1">
    <citation type="journal article" date="2013" name="Nat. Commun.">
        <title>Whole-genome sequencing of Oryza brachyantha reveals mechanisms underlying Oryza genome evolution.</title>
        <authorList>
            <person name="Chen J."/>
            <person name="Huang Q."/>
            <person name="Gao D."/>
            <person name="Wang J."/>
            <person name="Lang Y."/>
            <person name="Liu T."/>
            <person name="Li B."/>
            <person name="Bai Z."/>
            <person name="Luis Goicoechea J."/>
            <person name="Liang C."/>
            <person name="Chen C."/>
            <person name="Zhang W."/>
            <person name="Sun S."/>
            <person name="Liao Y."/>
            <person name="Zhang X."/>
            <person name="Yang L."/>
            <person name="Song C."/>
            <person name="Wang M."/>
            <person name="Shi J."/>
            <person name="Liu G."/>
            <person name="Liu J."/>
            <person name="Zhou H."/>
            <person name="Zhou W."/>
            <person name="Yu Q."/>
            <person name="An N."/>
            <person name="Chen Y."/>
            <person name="Cai Q."/>
            <person name="Wang B."/>
            <person name="Liu B."/>
            <person name="Min J."/>
            <person name="Huang Y."/>
            <person name="Wu H."/>
            <person name="Li Z."/>
            <person name="Zhang Y."/>
            <person name="Yin Y."/>
            <person name="Song W."/>
            <person name="Jiang J."/>
            <person name="Jackson S.A."/>
            <person name="Wing R.A."/>
            <person name="Wang J."/>
            <person name="Chen M."/>
        </authorList>
    </citation>
    <scope>NUCLEOTIDE SEQUENCE [LARGE SCALE GENOMIC DNA]</scope>
    <source>
        <strain evidence="2">cv. IRGC 101232</strain>
    </source>
</reference>
<dbReference type="Gramene" id="OB12G22310.1">
    <property type="protein sequence ID" value="OB12G22310.1"/>
    <property type="gene ID" value="OB12G22310"/>
</dbReference>
<protein>
    <submittedName>
        <fullName evidence="2">Uncharacterized protein</fullName>
    </submittedName>
</protein>
<name>J3NE23_ORYBR</name>
<dbReference type="HOGENOM" id="CLU_1930772_0_0_1"/>
<evidence type="ECO:0000313" key="3">
    <source>
        <dbReference type="Proteomes" id="UP000006038"/>
    </source>
</evidence>
<feature type="compositionally biased region" description="Basic and acidic residues" evidence="1">
    <location>
        <begin position="93"/>
        <end position="131"/>
    </location>
</feature>
<evidence type="ECO:0000256" key="1">
    <source>
        <dbReference type="SAM" id="MobiDB-lite"/>
    </source>
</evidence>
<dbReference type="Proteomes" id="UP000006038">
    <property type="component" value="Chromosome 12"/>
</dbReference>